<dbReference type="RefSeq" id="WP_073185786.1">
    <property type="nucleotide sequence ID" value="NZ_FQXI01000027.1"/>
</dbReference>
<evidence type="ECO:0000256" key="1">
    <source>
        <dbReference type="ARBA" id="ARBA00004496"/>
    </source>
</evidence>
<dbReference type="Gene3D" id="3.40.50.11030">
    <property type="entry name" value="Threonylcarbamoyl-AMP synthase, C-terminal domain"/>
    <property type="match status" value="1"/>
</dbReference>
<feature type="domain" description="YrdC-like" evidence="15">
    <location>
        <begin position="15"/>
        <end position="201"/>
    </location>
</feature>
<evidence type="ECO:0000313" key="17">
    <source>
        <dbReference type="Proteomes" id="UP000184032"/>
    </source>
</evidence>
<feature type="binding site" evidence="14">
    <location>
        <position position="64"/>
    </location>
    <ligand>
        <name>ATP</name>
        <dbReference type="ChEBI" id="CHEBI:30616"/>
    </ligand>
</feature>
<evidence type="ECO:0000256" key="4">
    <source>
        <dbReference type="ARBA" id="ARBA00015492"/>
    </source>
</evidence>
<keyword evidence="5 13" id="KW-0963">Cytoplasm</keyword>
<comment type="function">
    <text evidence="13">Required for the formation of a threonylcarbamoyl group on adenosine at position 37 (t(6)A37) in tRNAs that read codons beginning with adenine.</text>
</comment>
<dbReference type="PANTHER" id="PTHR17490">
    <property type="entry name" value="SUA5"/>
    <property type="match status" value="1"/>
</dbReference>
<evidence type="ECO:0000256" key="9">
    <source>
        <dbReference type="ARBA" id="ARBA00022741"/>
    </source>
</evidence>
<dbReference type="STRING" id="1120995.SAMN02745245_01959"/>
<dbReference type="GO" id="GO:0005524">
    <property type="term" value="F:ATP binding"/>
    <property type="evidence" value="ECO:0007669"/>
    <property type="project" value="UniProtKB-UniRule"/>
</dbReference>
<gene>
    <name evidence="16" type="ORF">SAMN02745245_01959</name>
</gene>
<evidence type="ECO:0000256" key="6">
    <source>
        <dbReference type="ARBA" id="ARBA00022679"/>
    </source>
</evidence>
<feature type="binding site" evidence="14">
    <location>
        <position position="153"/>
    </location>
    <ligand>
        <name>ATP</name>
        <dbReference type="ChEBI" id="CHEBI:30616"/>
    </ligand>
</feature>
<feature type="binding site" evidence="14">
    <location>
        <position position="123"/>
    </location>
    <ligand>
        <name>L-threonine</name>
        <dbReference type="ChEBI" id="CHEBI:57926"/>
    </ligand>
</feature>
<evidence type="ECO:0000256" key="8">
    <source>
        <dbReference type="ARBA" id="ARBA00022695"/>
    </source>
</evidence>
<feature type="binding site" evidence="14">
    <location>
        <position position="197"/>
    </location>
    <ligand>
        <name>ATP</name>
        <dbReference type="ChEBI" id="CHEBI:30616"/>
    </ligand>
</feature>
<dbReference type="GO" id="GO:0000049">
    <property type="term" value="F:tRNA binding"/>
    <property type="evidence" value="ECO:0007669"/>
    <property type="project" value="TreeGrafter"/>
</dbReference>
<dbReference type="PROSITE" id="PS51163">
    <property type="entry name" value="YRDC"/>
    <property type="match status" value="1"/>
</dbReference>
<dbReference type="FunFam" id="3.90.870.10:FF:000009">
    <property type="entry name" value="Threonylcarbamoyl-AMP synthase, putative"/>
    <property type="match status" value="1"/>
</dbReference>
<proteinExistence type="inferred from homology"/>
<evidence type="ECO:0000256" key="13">
    <source>
        <dbReference type="PIRNR" id="PIRNR004930"/>
    </source>
</evidence>
<dbReference type="GO" id="GO:0008033">
    <property type="term" value="P:tRNA processing"/>
    <property type="evidence" value="ECO:0007669"/>
    <property type="project" value="UniProtKB-KW"/>
</dbReference>
<dbReference type="AlphaFoldDB" id="A0A1M5V2T5"/>
<keyword evidence="10 13" id="KW-0067">ATP-binding</keyword>
<evidence type="ECO:0000256" key="10">
    <source>
        <dbReference type="ARBA" id="ARBA00022840"/>
    </source>
</evidence>
<evidence type="ECO:0000256" key="12">
    <source>
        <dbReference type="ARBA" id="ARBA00048366"/>
    </source>
</evidence>
<comment type="subcellular location">
    <subcellularLocation>
        <location evidence="1 13">Cytoplasm</location>
    </subcellularLocation>
</comment>
<dbReference type="GO" id="GO:0006450">
    <property type="term" value="P:regulation of translational fidelity"/>
    <property type="evidence" value="ECO:0007669"/>
    <property type="project" value="TreeGrafter"/>
</dbReference>
<feature type="binding site" evidence="14">
    <location>
        <position position="145"/>
    </location>
    <ligand>
        <name>ATP</name>
        <dbReference type="ChEBI" id="CHEBI:30616"/>
    </ligand>
</feature>
<dbReference type="PIRSF" id="PIRSF004930">
    <property type="entry name" value="Tln_factor_SUA5"/>
    <property type="match status" value="1"/>
</dbReference>
<dbReference type="Proteomes" id="UP000184032">
    <property type="component" value="Unassembled WGS sequence"/>
</dbReference>
<feature type="binding site" evidence="14">
    <location>
        <position position="60"/>
    </location>
    <ligand>
        <name>ATP</name>
        <dbReference type="ChEBI" id="CHEBI:30616"/>
    </ligand>
</feature>
<dbReference type="OrthoDB" id="9814580at2"/>
<comment type="catalytic activity">
    <reaction evidence="12 13">
        <text>L-threonine + hydrogencarbonate + ATP = L-threonylcarbamoyladenylate + diphosphate + H2O</text>
        <dbReference type="Rhea" id="RHEA:36407"/>
        <dbReference type="ChEBI" id="CHEBI:15377"/>
        <dbReference type="ChEBI" id="CHEBI:17544"/>
        <dbReference type="ChEBI" id="CHEBI:30616"/>
        <dbReference type="ChEBI" id="CHEBI:33019"/>
        <dbReference type="ChEBI" id="CHEBI:57926"/>
        <dbReference type="ChEBI" id="CHEBI:73682"/>
        <dbReference type="EC" id="2.7.7.87"/>
    </reaction>
</comment>
<dbReference type="InterPro" id="IPR006070">
    <property type="entry name" value="Sua5-like_dom"/>
</dbReference>
<dbReference type="GO" id="GO:0005737">
    <property type="term" value="C:cytoplasm"/>
    <property type="evidence" value="ECO:0007669"/>
    <property type="project" value="UniProtKB-SubCell"/>
</dbReference>
<protein>
    <recommendedName>
        <fullName evidence="4 13">Threonylcarbamoyl-AMP synthase</fullName>
        <shortName evidence="13">TC-AMP synthase</shortName>
        <ecNumber evidence="3 13">2.7.7.87</ecNumber>
    </recommendedName>
    <alternativeName>
        <fullName evidence="11 13">L-threonylcarbamoyladenylate synthase</fullName>
    </alternativeName>
</protein>
<evidence type="ECO:0000256" key="5">
    <source>
        <dbReference type="ARBA" id="ARBA00022490"/>
    </source>
</evidence>
<dbReference type="Pfam" id="PF03481">
    <property type="entry name" value="Sua5_C"/>
    <property type="match status" value="1"/>
</dbReference>
<evidence type="ECO:0000256" key="7">
    <source>
        <dbReference type="ARBA" id="ARBA00022694"/>
    </source>
</evidence>
<name>A0A1M5V2T5_9FIRM</name>
<dbReference type="PANTHER" id="PTHR17490:SF16">
    <property type="entry name" value="THREONYLCARBAMOYL-AMP SYNTHASE"/>
    <property type="match status" value="1"/>
</dbReference>
<dbReference type="InterPro" id="IPR050156">
    <property type="entry name" value="TC-AMP_synthase_SUA5"/>
</dbReference>
<dbReference type="EC" id="2.7.7.87" evidence="3 13"/>
<keyword evidence="9 13" id="KW-0547">Nucleotide-binding</keyword>
<accession>A0A1M5V2T5</accession>
<dbReference type="InterPro" id="IPR017945">
    <property type="entry name" value="DHBP_synth_RibB-like_a/b_dom"/>
</dbReference>
<evidence type="ECO:0000256" key="3">
    <source>
        <dbReference type="ARBA" id="ARBA00012584"/>
    </source>
</evidence>
<organism evidence="16 17">
    <name type="scientific">Anaerosphaera aminiphila DSM 21120</name>
    <dbReference type="NCBI Taxonomy" id="1120995"/>
    <lineage>
        <taxon>Bacteria</taxon>
        <taxon>Bacillati</taxon>
        <taxon>Bacillota</taxon>
        <taxon>Tissierellia</taxon>
        <taxon>Tissierellales</taxon>
        <taxon>Peptoniphilaceae</taxon>
        <taxon>Anaerosphaera</taxon>
    </lineage>
</organism>
<feature type="binding site" evidence="14">
    <location>
        <position position="69"/>
    </location>
    <ligand>
        <name>L-threonine</name>
        <dbReference type="ChEBI" id="CHEBI:57926"/>
    </ligand>
</feature>
<dbReference type="EMBL" id="FQXI01000027">
    <property type="protein sequence ID" value="SHH69480.1"/>
    <property type="molecule type" value="Genomic_DNA"/>
</dbReference>
<evidence type="ECO:0000259" key="15">
    <source>
        <dbReference type="PROSITE" id="PS51163"/>
    </source>
</evidence>
<sequence length="349" mass="38293">MNTEVIKIDANNIDENKIKKITEAFSKGKLVVFPTETVYGLGANGLDEEACKKIFVAKGRPQDNPLILHIAEVSQLDELVEEIPDKAKDLIEMFWPGPLTLILKKSERVSDVVTAGLSTVAIRMPSHKIAREILKDCMLPIAAPSANISGRPSTTSFRRVVEDLASKVDIIVDGGRSDVGIESTVVDMTVDPPMILRPGKVTKEDMEVLIPDIEIDKAIIDSNSGEVPKSPGQKYRHYAPKAEAQCFVGDLDKVVKEINKRVSEEKSRKVAVLATDETVADYKNVDLLLSLGSRENLEEVAGNLFEMLRSCDDNNVDLIFIEGFEFKGIGASIMNRILKACGGKIIFGL</sequence>
<dbReference type="InterPro" id="IPR038385">
    <property type="entry name" value="Sua5/YwlC_C"/>
</dbReference>
<dbReference type="InterPro" id="IPR010923">
    <property type="entry name" value="T(6)A37_SUA5"/>
</dbReference>
<feature type="binding site" evidence="14">
    <location>
        <position position="119"/>
    </location>
    <ligand>
        <name>ATP</name>
        <dbReference type="ChEBI" id="CHEBI:30616"/>
    </ligand>
</feature>
<keyword evidence="8 13" id="KW-0548">Nucleotidyltransferase</keyword>
<keyword evidence="7 13" id="KW-0819">tRNA processing</keyword>
<dbReference type="NCBIfam" id="TIGR00057">
    <property type="entry name" value="L-threonylcarbamoyladenylate synthase"/>
    <property type="match status" value="1"/>
</dbReference>
<feature type="binding site" evidence="14">
    <location>
        <position position="143"/>
    </location>
    <ligand>
        <name>L-threonine</name>
        <dbReference type="ChEBI" id="CHEBI:57926"/>
    </ligand>
</feature>
<dbReference type="GO" id="GO:0003725">
    <property type="term" value="F:double-stranded RNA binding"/>
    <property type="evidence" value="ECO:0007669"/>
    <property type="project" value="UniProtKB-UniRule"/>
</dbReference>
<evidence type="ECO:0000256" key="14">
    <source>
        <dbReference type="PIRSR" id="PIRSR004930-1"/>
    </source>
</evidence>
<evidence type="ECO:0000256" key="2">
    <source>
        <dbReference type="ARBA" id="ARBA00007663"/>
    </source>
</evidence>
<dbReference type="InterPro" id="IPR005145">
    <property type="entry name" value="Sua5_C"/>
</dbReference>
<keyword evidence="17" id="KW-1185">Reference proteome</keyword>
<comment type="similarity">
    <text evidence="2 13">Belongs to the SUA5 family.</text>
</comment>
<feature type="binding site" evidence="14">
    <location>
        <position position="183"/>
    </location>
    <ligand>
        <name>L-threonine</name>
        <dbReference type="ChEBI" id="CHEBI:57926"/>
    </ligand>
</feature>
<feature type="binding site" evidence="14">
    <location>
        <position position="37"/>
    </location>
    <ligand>
        <name>L-threonine</name>
        <dbReference type="ChEBI" id="CHEBI:57926"/>
    </ligand>
</feature>
<dbReference type="Pfam" id="PF01300">
    <property type="entry name" value="Sua5_yciO_yrdC"/>
    <property type="match status" value="1"/>
</dbReference>
<dbReference type="SUPFAM" id="SSF55821">
    <property type="entry name" value="YrdC/RibB"/>
    <property type="match status" value="1"/>
</dbReference>
<evidence type="ECO:0000313" key="16">
    <source>
        <dbReference type="EMBL" id="SHH69480.1"/>
    </source>
</evidence>
<reference evidence="16 17" key="1">
    <citation type="submission" date="2016-11" db="EMBL/GenBank/DDBJ databases">
        <authorList>
            <person name="Jaros S."/>
            <person name="Januszkiewicz K."/>
            <person name="Wedrychowicz H."/>
        </authorList>
    </citation>
    <scope>NUCLEOTIDE SEQUENCE [LARGE SCALE GENOMIC DNA]</scope>
    <source>
        <strain evidence="16 17">DSM 21120</strain>
    </source>
</reference>
<feature type="binding site" evidence="14">
    <location>
        <position position="238"/>
    </location>
    <ligand>
        <name>ATP</name>
        <dbReference type="ChEBI" id="CHEBI:30616"/>
    </ligand>
</feature>
<dbReference type="Gene3D" id="3.90.870.10">
    <property type="entry name" value="DHBP synthase"/>
    <property type="match status" value="1"/>
</dbReference>
<keyword evidence="6 13" id="KW-0808">Transferase</keyword>
<dbReference type="GO" id="GO:0061710">
    <property type="term" value="F:L-threonylcarbamoyladenylate synthase"/>
    <property type="evidence" value="ECO:0007669"/>
    <property type="project" value="UniProtKB-EC"/>
</dbReference>
<evidence type="ECO:0000256" key="11">
    <source>
        <dbReference type="ARBA" id="ARBA00029774"/>
    </source>
</evidence>